<gene>
    <name evidence="1" type="ORF">SAMN02745181_1697</name>
</gene>
<organism evidence="1 2">
    <name type="scientific">Rubritalea squalenifaciens DSM 18772</name>
    <dbReference type="NCBI Taxonomy" id="1123071"/>
    <lineage>
        <taxon>Bacteria</taxon>
        <taxon>Pseudomonadati</taxon>
        <taxon>Verrucomicrobiota</taxon>
        <taxon>Verrucomicrobiia</taxon>
        <taxon>Verrucomicrobiales</taxon>
        <taxon>Rubritaleaceae</taxon>
        <taxon>Rubritalea</taxon>
    </lineage>
</organism>
<dbReference type="Pfam" id="PF10722">
    <property type="entry name" value="YbjN"/>
    <property type="match status" value="1"/>
</dbReference>
<evidence type="ECO:0000313" key="1">
    <source>
        <dbReference type="EMBL" id="SHJ29983.1"/>
    </source>
</evidence>
<accession>A0A1M6I6E5</accession>
<keyword evidence="2" id="KW-1185">Reference proteome</keyword>
<protein>
    <submittedName>
        <fullName evidence="1">Putative sensory transduction regulator</fullName>
    </submittedName>
</protein>
<dbReference type="InParanoid" id="A0A1M6I6E5"/>
<evidence type="ECO:0000313" key="2">
    <source>
        <dbReference type="Proteomes" id="UP000184510"/>
    </source>
</evidence>
<dbReference type="RefSeq" id="WP_143183298.1">
    <property type="nucleotide sequence ID" value="NZ_FQYR01000003.1"/>
</dbReference>
<dbReference type="STRING" id="1123071.SAMN02745181_1697"/>
<dbReference type="Proteomes" id="UP000184510">
    <property type="component" value="Unassembled WGS sequence"/>
</dbReference>
<sequence length="171" mass="19572">MKPPSLQLTSVSDAFNEQGWHHEQVAGREVITTAFEAHHTRVHLFAQVFTQLNALSVVGETSMDIDELRQPLLLELLHRANKQMNLGGLEYDLDRRRVVFRITNIFEREKYDADIVSTMVHCTIAEVDRITPYCSVIAQTPDDLLDDLNIERLLLRQDLLPPVPGDEEMPI</sequence>
<dbReference type="OrthoDB" id="191363at2"/>
<dbReference type="EMBL" id="FQYR01000003">
    <property type="protein sequence ID" value="SHJ29983.1"/>
    <property type="molecule type" value="Genomic_DNA"/>
</dbReference>
<name>A0A1M6I6E5_9BACT</name>
<dbReference type="InterPro" id="IPR019660">
    <property type="entry name" value="Put_sensory_transdc_reg_YbjN"/>
</dbReference>
<proteinExistence type="predicted"/>
<reference evidence="1 2" key="1">
    <citation type="submission" date="2016-11" db="EMBL/GenBank/DDBJ databases">
        <authorList>
            <person name="Jaros S."/>
            <person name="Januszkiewicz K."/>
            <person name="Wedrychowicz H."/>
        </authorList>
    </citation>
    <scope>NUCLEOTIDE SEQUENCE [LARGE SCALE GENOMIC DNA]</scope>
    <source>
        <strain evidence="1 2">DSM 18772</strain>
    </source>
</reference>
<dbReference type="AlphaFoldDB" id="A0A1M6I6E5"/>